<reference evidence="1" key="1">
    <citation type="submission" date="2016-05" db="EMBL/GenBank/DDBJ databases">
        <authorList>
            <person name="Lavstsen T."/>
            <person name="Jespersen J.S."/>
        </authorList>
    </citation>
    <scope>NUCLEOTIDE SEQUENCE</scope>
    <source>
        <tissue evidence="1">Brain</tissue>
    </source>
</reference>
<dbReference type="AlphaFoldDB" id="A0A1A8GM25"/>
<dbReference type="EMBL" id="HAEC01004798">
    <property type="protein sequence ID" value="SBQ72875.1"/>
    <property type="molecule type" value="Transcribed_RNA"/>
</dbReference>
<accession>A0A1A8GM25</accession>
<gene>
    <name evidence="1" type="primary">CU457778.1</name>
</gene>
<protein>
    <submittedName>
        <fullName evidence="1">Uncharacterized protein</fullName>
    </submittedName>
</protein>
<feature type="non-terminal residue" evidence="1">
    <location>
        <position position="152"/>
    </location>
</feature>
<evidence type="ECO:0000313" key="1">
    <source>
        <dbReference type="EMBL" id="SBQ72875.1"/>
    </source>
</evidence>
<reference evidence="1" key="2">
    <citation type="submission" date="2016-06" db="EMBL/GenBank/DDBJ databases">
        <title>The genome of a short-lived fish provides insights into sex chromosome evolution and the genetic control of aging.</title>
        <authorList>
            <person name="Reichwald K."/>
            <person name="Felder M."/>
            <person name="Petzold A."/>
            <person name="Koch P."/>
            <person name="Groth M."/>
            <person name="Platzer M."/>
        </authorList>
    </citation>
    <scope>NUCLEOTIDE SEQUENCE</scope>
    <source>
        <tissue evidence="1">Brain</tissue>
    </source>
</reference>
<sequence>QLCVFAQTKKISKYARPVCTVEERAGEEVAAFYLKPGIKTDDNTLFWWKICSQTSLDVASSPKVTVCLCHKLIEAGFQQSVLNVLCWLCYTTPGQLGVEKPSFIRDIRTMASSYRSKHFRAFFSLFFSIPFLNCNCPLLVKMCNSLTRCKRS</sequence>
<proteinExistence type="predicted"/>
<feature type="non-terminal residue" evidence="1">
    <location>
        <position position="1"/>
    </location>
</feature>
<name>A0A1A8GM25_9TELE</name>
<organism evidence="1">
    <name type="scientific">Nothobranchius korthausae</name>
    <dbReference type="NCBI Taxonomy" id="1143690"/>
    <lineage>
        <taxon>Eukaryota</taxon>
        <taxon>Metazoa</taxon>
        <taxon>Chordata</taxon>
        <taxon>Craniata</taxon>
        <taxon>Vertebrata</taxon>
        <taxon>Euteleostomi</taxon>
        <taxon>Actinopterygii</taxon>
        <taxon>Neopterygii</taxon>
        <taxon>Teleostei</taxon>
        <taxon>Neoteleostei</taxon>
        <taxon>Acanthomorphata</taxon>
        <taxon>Ovalentaria</taxon>
        <taxon>Atherinomorphae</taxon>
        <taxon>Cyprinodontiformes</taxon>
        <taxon>Nothobranchiidae</taxon>
        <taxon>Nothobranchius</taxon>
    </lineage>
</organism>